<protein>
    <recommendedName>
        <fullName evidence="4">Polyketide cyclase</fullName>
    </recommendedName>
</protein>
<sequence length="177" mass="20349">MIFVKIITVLVAIVSIALVVAMFTKNKYTIRREIIIDKPKAEVFDFIKLNRNQKLYSKWLLLDPATKIEITGTDGTAGSVLTFESKHHKTGKGEWEIKKVENDRIDFELRFLAPYVFTANGHMETKSLAGNQTKLIWIYNSGMNWPKNFMLIFFDMDEIIGADVEESLTNIKTIVEK</sequence>
<feature type="transmembrane region" description="Helical" evidence="1">
    <location>
        <begin position="6"/>
        <end position="24"/>
    </location>
</feature>
<keyword evidence="1" id="KW-0472">Membrane</keyword>
<reference evidence="2" key="1">
    <citation type="submission" date="2022-09" db="EMBL/GenBank/DDBJ databases">
        <authorList>
            <person name="Duchaud E."/>
        </authorList>
    </citation>
    <scope>NUCLEOTIDE SEQUENCE</scope>
    <source>
        <strain evidence="2">TRV642</strain>
    </source>
</reference>
<dbReference type="AlphaFoldDB" id="A0A9W4TLA3"/>
<dbReference type="EMBL" id="OX336425">
    <property type="protein sequence ID" value="CAI2768065.1"/>
    <property type="molecule type" value="Genomic_DNA"/>
</dbReference>
<dbReference type="SUPFAM" id="SSF55961">
    <property type="entry name" value="Bet v1-like"/>
    <property type="match status" value="1"/>
</dbReference>
<name>A0A9W4TLA3_9FLAO</name>
<keyword evidence="1" id="KW-1133">Transmembrane helix</keyword>
<evidence type="ECO:0008006" key="4">
    <source>
        <dbReference type="Google" id="ProtNLM"/>
    </source>
</evidence>
<dbReference type="CDD" id="cd07818">
    <property type="entry name" value="SRPBCC_1"/>
    <property type="match status" value="1"/>
</dbReference>
<evidence type="ECO:0000313" key="3">
    <source>
        <dbReference type="Proteomes" id="UP001152749"/>
    </source>
</evidence>
<evidence type="ECO:0000256" key="1">
    <source>
        <dbReference type="SAM" id="Phobius"/>
    </source>
</evidence>
<accession>A0A9W4TLA3</accession>
<dbReference type="InterPro" id="IPR023393">
    <property type="entry name" value="START-like_dom_sf"/>
</dbReference>
<gene>
    <name evidence="2" type="ORF">TRV642_3258</name>
</gene>
<proteinExistence type="predicted"/>
<organism evidence="2 3">
    <name type="scientific">Flavobacterium collinsii</name>
    <dbReference type="NCBI Taxonomy" id="1114861"/>
    <lineage>
        <taxon>Bacteria</taxon>
        <taxon>Pseudomonadati</taxon>
        <taxon>Bacteroidota</taxon>
        <taxon>Flavobacteriia</taxon>
        <taxon>Flavobacteriales</taxon>
        <taxon>Flavobacteriaceae</taxon>
        <taxon>Flavobacterium</taxon>
    </lineage>
</organism>
<dbReference type="Gene3D" id="3.30.530.20">
    <property type="match status" value="1"/>
</dbReference>
<keyword evidence="1" id="KW-0812">Transmembrane</keyword>
<dbReference type="Proteomes" id="UP001152749">
    <property type="component" value="Chromosome"/>
</dbReference>
<evidence type="ECO:0000313" key="2">
    <source>
        <dbReference type="EMBL" id="CAI2768065.1"/>
    </source>
</evidence>
<dbReference type="KEGG" id="fcs:TRV642_3258"/>